<sequence>MRGAFILLLTAGLLAGCGVRDKIQGANNRVAFDGVYFKSQLSADKDDPLSFTVTVAPVGLGLDPAREAGRYEATKYCVRNFGNSEVDWAAGPDADADKLTIIEDTLHLSGRCSG</sequence>
<keyword evidence="2" id="KW-1185">Reference proteome</keyword>
<reference evidence="1 2" key="1">
    <citation type="submission" date="2015-09" db="EMBL/GenBank/DDBJ databases">
        <authorList>
            <consortium name="Swine Surveillance"/>
        </authorList>
    </citation>
    <scope>NUCLEOTIDE SEQUENCE [LARGE SCALE GENOMIC DNA]</scope>
    <source>
        <strain evidence="1 2">CECT 4357</strain>
    </source>
</reference>
<name>A0A0P1FFW3_THAGE</name>
<organism evidence="1 2">
    <name type="scientific">Thalassovita gelatinovora</name>
    <name type="common">Thalassobius gelatinovorus</name>
    <dbReference type="NCBI Taxonomy" id="53501"/>
    <lineage>
        <taxon>Bacteria</taxon>
        <taxon>Pseudomonadati</taxon>
        <taxon>Pseudomonadota</taxon>
        <taxon>Alphaproteobacteria</taxon>
        <taxon>Rhodobacterales</taxon>
        <taxon>Roseobacteraceae</taxon>
        <taxon>Thalassovita</taxon>
    </lineage>
</organism>
<dbReference type="EMBL" id="CYSA01000025">
    <property type="protein sequence ID" value="CUH66919.1"/>
    <property type="molecule type" value="Genomic_DNA"/>
</dbReference>
<evidence type="ECO:0000313" key="1">
    <source>
        <dbReference type="EMBL" id="CUH66919.1"/>
    </source>
</evidence>
<dbReference type="STRING" id="53501.SAMN04488043_105254"/>
<dbReference type="AlphaFoldDB" id="A0A0P1FFW3"/>
<dbReference type="RefSeq" id="WP_058263423.1">
    <property type="nucleotide sequence ID" value="NZ_CP051181.1"/>
</dbReference>
<gene>
    <name evidence="1" type="ORF">TG4357_02717</name>
</gene>
<evidence type="ECO:0008006" key="3">
    <source>
        <dbReference type="Google" id="ProtNLM"/>
    </source>
</evidence>
<dbReference type="PROSITE" id="PS51257">
    <property type="entry name" value="PROKAR_LIPOPROTEIN"/>
    <property type="match status" value="1"/>
</dbReference>
<evidence type="ECO:0000313" key="2">
    <source>
        <dbReference type="Proteomes" id="UP000051587"/>
    </source>
</evidence>
<proteinExistence type="predicted"/>
<protein>
    <recommendedName>
        <fullName evidence="3">Lipoprotein</fullName>
    </recommendedName>
</protein>
<accession>A0A0P1FFW3</accession>
<dbReference type="Proteomes" id="UP000051587">
    <property type="component" value="Unassembled WGS sequence"/>
</dbReference>
<dbReference type="OrthoDB" id="7659281at2"/>